<dbReference type="RefSeq" id="WP_281465152.1">
    <property type="nucleotide sequence ID" value="NZ_CP124535.1"/>
</dbReference>
<keyword evidence="1" id="KW-0812">Transmembrane</keyword>
<evidence type="ECO:0000313" key="2">
    <source>
        <dbReference type="EMBL" id="WGV15612.1"/>
    </source>
</evidence>
<reference evidence="2 3" key="1">
    <citation type="submission" date="2023-04" db="EMBL/GenBank/DDBJ databases">
        <title>YMD61, complete Genome.</title>
        <authorList>
            <person name="Zhang J."/>
        </authorList>
    </citation>
    <scope>NUCLEOTIDE SEQUENCE [LARGE SCALE GENOMIC DNA]</scope>
    <source>
        <strain evidence="2 3">YMD61</strain>
    </source>
</reference>
<proteinExistence type="predicted"/>
<protein>
    <submittedName>
        <fullName evidence="2">DUF3592 domain-containing protein</fullName>
    </submittedName>
</protein>
<accession>A0ABY8Q5Q4</accession>
<keyword evidence="3" id="KW-1185">Reference proteome</keyword>
<name>A0ABY8Q5Q4_9RHOB</name>
<keyword evidence="1" id="KW-0472">Membrane</keyword>
<gene>
    <name evidence="2" type="ORF">QF092_15315</name>
</gene>
<organism evidence="2 3">
    <name type="scientific">Fuscovulum ytuae</name>
    <dbReference type="NCBI Taxonomy" id="3042299"/>
    <lineage>
        <taxon>Bacteria</taxon>
        <taxon>Pseudomonadati</taxon>
        <taxon>Pseudomonadota</taxon>
        <taxon>Alphaproteobacteria</taxon>
        <taxon>Rhodobacterales</taxon>
        <taxon>Paracoccaceae</taxon>
        <taxon>Fuscovulum</taxon>
    </lineage>
</organism>
<evidence type="ECO:0000313" key="3">
    <source>
        <dbReference type="Proteomes" id="UP001230978"/>
    </source>
</evidence>
<evidence type="ECO:0000256" key="1">
    <source>
        <dbReference type="SAM" id="Phobius"/>
    </source>
</evidence>
<keyword evidence="1" id="KW-1133">Transmembrane helix</keyword>
<dbReference type="Proteomes" id="UP001230978">
    <property type="component" value="Chromosome"/>
</dbReference>
<dbReference type="EMBL" id="CP124535">
    <property type="protein sequence ID" value="WGV15612.1"/>
    <property type="molecule type" value="Genomic_DNA"/>
</dbReference>
<sequence>MDLLRGLLIPFALLFLAGALAAGWYGRSLGADVRLLQSEGVEVEAEIVRKWRHVPTRSDADGTEREGIPTYYLYFRFADPVTGDVLEDRSTVSRETWEAMAVGERRVALVARSDPSVVALFGTAGLDRASGQLDRLATWLGLFALAFLALDFALRRRRQS</sequence>
<feature type="transmembrane region" description="Helical" evidence="1">
    <location>
        <begin position="136"/>
        <end position="154"/>
    </location>
</feature>